<organism evidence="2 3">
    <name type="scientific">Lophiotrema nucula</name>
    <dbReference type="NCBI Taxonomy" id="690887"/>
    <lineage>
        <taxon>Eukaryota</taxon>
        <taxon>Fungi</taxon>
        <taxon>Dikarya</taxon>
        <taxon>Ascomycota</taxon>
        <taxon>Pezizomycotina</taxon>
        <taxon>Dothideomycetes</taxon>
        <taxon>Pleosporomycetidae</taxon>
        <taxon>Pleosporales</taxon>
        <taxon>Lophiotremataceae</taxon>
        <taxon>Lophiotrema</taxon>
    </lineage>
</organism>
<name>A0A6A5ZBS4_9PLEO</name>
<sequence>MSCTSTEKPEARLYPRAAVPINLNAMSVPKSAYIPSGVYLNPASLHTVSNSPIQPTRHKPSSADEDFVDHYAIIQLHIWATSEEIKASYRKLRTVYFKEDAKKYRALQAAFDILADRQARLVYDRVYRERIGLPGPPEFLVGDEREGRSDSAVEEERGVVKGLMGKFQNTSISSLRRGADRTPAPEKVEERAQLRMPSPKKVIEVEKPWDPNQGLKDFIVGMYEPVIGMQPYHSYVPVLGKYDGRDRHPRWKCSRPKYMLDAAVNSLP</sequence>
<dbReference type="Proteomes" id="UP000799770">
    <property type="component" value="Unassembled WGS sequence"/>
</dbReference>
<dbReference type="InterPro" id="IPR001623">
    <property type="entry name" value="DnaJ_domain"/>
</dbReference>
<dbReference type="InterPro" id="IPR036869">
    <property type="entry name" value="J_dom_sf"/>
</dbReference>
<accession>A0A6A5ZBS4</accession>
<dbReference type="AlphaFoldDB" id="A0A6A5ZBS4"/>
<dbReference type="EMBL" id="ML977320">
    <property type="protein sequence ID" value="KAF2116685.1"/>
    <property type="molecule type" value="Genomic_DNA"/>
</dbReference>
<dbReference type="OrthoDB" id="10250354at2759"/>
<feature type="domain" description="J" evidence="1">
    <location>
        <begin position="69"/>
        <end position="127"/>
    </location>
</feature>
<dbReference type="Gene3D" id="1.10.287.110">
    <property type="entry name" value="DnaJ domain"/>
    <property type="match status" value="1"/>
</dbReference>
<gene>
    <name evidence="2" type="ORF">BDV96DRAFT_645098</name>
</gene>
<evidence type="ECO:0000313" key="2">
    <source>
        <dbReference type="EMBL" id="KAF2116685.1"/>
    </source>
</evidence>
<dbReference type="PROSITE" id="PS50076">
    <property type="entry name" value="DNAJ_2"/>
    <property type="match status" value="1"/>
</dbReference>
<dbReference type="CDD" id="cd06257">
    <property type="entry name" value="DnaJ"/>
    <property type="match status" value="1"/>
</dbReference>
<reference evidence="2" key="1">
    <citation type="journal article" date="2020" name="Stud. Mycol.">
        <title>101 Dothideomycetes genomes: a test case for predicting lifestyles and emergence of pathogens.</title>
        <authorList>
            <person name="Haridas S."/>
            <person name="Albert R."/>
            <person name="Binder M."/>
            <person name="Bloem J."/>
            <person name="Labutti K."/>
            <person name="Salamov A."/>
            <person name="Andreopoulos B."/>
            <person name="Baker S."/>
            <person name="Barry K."/>
            <person name="Bills G."/>
            <person name="Bluhm B."/>
            <person name="Cannon C."/>
            <person name="Castanera R."/>
            <person name="Culley D."/>
            <person name="Daum C."/>
            <person name="Ezra D."/>
            <person name="Gonzalez J."/>
            <person name="Henrissat B."/>
            <person name="Kuo A."/>
            <person name="Liang C."/>
            <person name="Lipzen A."/>
            <person name="Lutzoni F."/>
            <person name="Magnuson J."/>
            <person name="Mondo S."/>
            <person name="Nolan M."/>
            <person name="Ohm R."/>
            <person name="Pangilinan J."/>
            <person name="Park H.-J."/>
            <person name="Ramirez L."/>
            <person name="Alfaro M."/>
            <person name="Sun H."/>
            <person name="Tritt A."/>
            <person name="Yoshinaga Y."/>
            <person name="Zwiers L.-H."/>
            <person name="Turgeon B."/>
            <person name="Goodwin S."/>
            <person name="Spatafora J."/>
            <person name="Crous P."/>
            <person name="Grigoriev I."/>
        </authorList>
    </citation>
    <scope>NUCLEOTIDE SEQUENCE</scope>
    <source>
        <strain evidence="2">CBS 627.86</strain>
    </source>
</reference>
<proteinExistence type="predicted"/>
<evidence type="ECO:0000313" key="3">
    <source>
        <dbReference type="Proteomes" id="UP000799770"/>
    </source>
</evidence>
<dbReference type="SUPFAM" id="SSF46565">
    <property type="entry name" value="Chaperone J-domain"/>
    <property type="match status" value="1"/>
</dbReference>
<evidence type="ECO:0000259" key="1">
    <source>
        <dbReference type="PROSITE" id="PS50076"/>
    </source>
</evidence>
<protein>
    <recommendedName>
        <fullName evidence="1">J domain-containing protein</fullName>
    </recommendedName>
</protein>
<keyword evidence="3" id="KW-1185">Reference proteome</keyword>